<keyword evidence="2" id="KW-1185">Reference proteome</keyword>
<protein>
    <submittedName>
        <fullName evidence="1">Uncharacterized protein</fullName>
    </submittedName>
</protein>
<accession>A0A4Z2E755</accession>
<sequence>MQTELANTTRVCVRGLSTVCSTDTLQSPALFYFIIRSPANLPQQYGAISGLGEAAAESEETGLLERNGTRPPSFLPGALFISSCPPIWPAIPETRPAGECRSIQGLFVRWR</sequence>
<dbReference type="EMBL" id="SRLO01014371">
    <property type="protein sequence ID" value="TNN24756.1"/>
    <property type="molecule type" value="Genomic_DNA"/>
</dbReference>
<gene>
    <name evidence="1" type="ORF">EYF80_065118</name>
</gene>
<organism evidence="1 2">
    <name type="scientific">Liparis tanakae</name>
    <name type="common">Tanaka's snailfish</name>
    <dbReference type="NCBI Taxonomy" id="230148"/>
    <lineage>
        <taxon>Eukaryota</taxon>
        <taxon>Metazoa</taxon>
        <taxon>Chordata</taxon>
        <taxon>Craniata</taxon>
        <taxon>Vertebrata</taxon>
        <taxon>Euteleostomi</taxon>
        <taxon>Actinopterygii</taxon>
        <taxon>Neopterygii</taxon>
        <taxon>Teleostei</taxon>
        <taxon>Neoteleostei</taxon>
        <taxon>Acanthomorphata</taxon>
        <taxon>Eupercaria</taxon>
        <taxon>Perciformes</taxon>
        <taxon>Cottioidei</taxon>
        <taxon>Cottales</taxon>
        <taxon>Liparidae</taxon>
        <taxon>Liparis</taxon>
    </lineage>
</organism>
<comment type="caution">
    <text evidence="1">The sequence shown here is derived from an EMBL/GenBank/DDBJ whole genome shotgun (WGS) entry which is preliminary data.</text>
</comment>
<evidence type="ECO:0000313" key="2">
    <source>
        <dbReference type="Proteomes" id="UP000314294"/>
    </source>
</evidence>
<dbReference type="Proteomes" id="UP000314294">
    <property type="component" value="Unassembled WGS sequence"/>
</dbReference>
<evidence type="ECO:0000313" key="1">
    <source>
        <dbReference type="EMBL" id="TNN24756.1"/>
    </source>
</evidence>
<name>A0A4Z2E755_9TELE</name>
<proteinExistence type="predicted"/>
<reference evidence="1 2" key="1">
    <citation type="submission" date="2019-03" db="EMBL/GenBank/DDBJ databases">
        <title>First draft genome of Liparis tanakae, snailfish: a comprehensive survey of snailfish specific genes.</title>
        <authorList>
            <person name="Kim W."/>
            <person name="Song I."/>
            <person name="Jeong J.-H."/>
            <person name="Kim D."/>
            <person name="Kim S."/>
            <person name="Ryu S."/>
            <person name="Song J.Y."/>
            <person name="Lee S.K."/>
        </authorList>
    </citation>
    <scope>NUCLEOTIDE SEQUENCE [LARGE SCALE GENOMIC DNA]</scope>
    <source>
        <tissue evidence="1">Muscle</tissue>
    </source>
</reference>
<dbReference type="AlphaFoldDB" id="A0A4Z2E755"/>